<evidence type="ECO:0000256" key="1">
    <source>
        <dbReference type="SAM" id="MobiDB-lite"/>
    </source>
</evidence>
<feature type="region of interest" description="Disordered" evidence="1">
    <location>
        <begin position="94"/>
        <end position="171"/>
    </location>
</feature>
<dbReference type="AlphaFoldDB" id="A0A9Q3H213"/>
<comment type="caution">
    <text evidence="2">The sequence shown here is derived from an EMBL/GenBank/DDBJ whole genome shotgun (WGS) entry which is preliminary data.</text>
</comment>
<organism evidence="2 3">
    <name type="scientific">Austropuccinia psidii MF-1</name>
    <dbReference type="NCBI Taxonomy" id="1389203"/>
    <lineage>
        <taxon>Eukaryota</taxon>
        <taxon>Fungi</taxon>
        <taxon>Dikarya</taxon>
        <taxon>Basidiomycota</taxon>
        <taxon>Pucciniomycotina</taxon>
        <taxon>Pucciniomycetes</taxon>
        <taxon>Pucciniales</taxon>
        <taxon>Sphaerophragmiaceae</taxon>
        <taxon>Austropuccinia</taxon>
    </lineage>
</organism>
<name>A0A9Q3H213_9BASI</name>
<sequence>MKYITTLKASSKANKSGGLLRSAGTLNVLSSISLAGNWKPSPRAIGRDRVLCPLPALWPAPQPEARPCHAIWHWDHVPCKGRTAVACTLEASVGRTQRPLRDPSTAPDQIQRPYAQRVHPPDKKPTGPQRDSNSDTAESSHPRHSARTHCTSETGDERRVRTYTRMHRKCG</sequence>
<evidence type="ECO:0000313" key="3">
    <source>
        <dbReference type="Proteomes" id="UP000765509"/>
    </source>
</evidence>
<feature type="non-terminal residue" evidence="2">
    <location>
        <position position="1"/>
    </location>
</feature>
<reference evidence="2" key="1">
    <citation type="submission" date="2021-03" db="EMBL/GenBank/DDBJ databases">
        <title>Draft genome sequence of rust myrtle Austropuccinia psidii MF-1, a brazilian biotype.</title>
        <authorList>
            <person name="Quecine M.C."/>
            <person name="Pachon D.M.R."/>
            <person name="Bonatelli M.L."/>
            <person name="Correr F.H."/>
            <person name="Franceschini L.M."/>
            <person name="Leite T.F."/>
            <person name="Margarido G.R.A."/>
            <person name="Almeida C.A."/>
            <person name="Ferrarezi J.A."/>
            <person name="Labate C.A."/>
        </authorList>
    </citation>
    <scope>NUCLEOTIDE SEQUENCE</scope>
    <source>
        <strain evidence="2">MF-1</strain>
    </source>
</reference>
<feature type="compositionally biased region" description="Polar residues" evidence="1">
    <location>
        <begin position="129"/>
        <end position="139"/>
    </location>
</feature>
<evidence type="ECO:0000313" key="2">
    <source>
        <dbReference type="EMBL" id="MBW0488097.1"/>
    </source>
</evidence>
<dbReference type="Proteomes" id="UP000765509">
    <property type="component" value="Unassembled WGS sequence"/>
</dbReference>
<protein>
    <submittedName>
        <fullName evidence="2">Uncharacterized protein</fullName>
    </submittedName>
</protein>
<keyword evidence="3" id="KW-1185">Reference proteome</keyword>
<accession>A0A9Q3H213</accession>
<dbReference type="EMBL" id="AVOT02009435">
    <property type="protein sequence ID" value="MBW0488097.1"/>
    <property type="molecule type" value="Genomic_DNA"/>
</dbReference>
<feature type="compositionally biased region" description="Basic residues" evidence="1">
    <location>
        <begin position="161"/>
        <end position="171"/>
    </location>
</feature>
<proteinExistence type="predicted"/>
<gene>
    <name evidence="2" type="ORF">O181_027812</name>
</gene>